<gene>
    <name evidence="5" type="ORF">AKAW2_60921S</name>
    <name evidence="6" type="ORF">RIB2604_03301430</name>
</gene>
<dbReference type="RefSeq" id="XP_041546419.1">
    <property type="nucleotide sequence ID" value="XM_041693099.1"/>
</dbReference>
<evidence type="ECO:0000256" key="1">
    <source>
        <dbReference type="SAM" id="MobiDB-lite"/>
    </source>
</evidence>
<dbReference type="EMBL" id="BCWF01000032">
    <property type="protein sequence ID" value="GAT30169.1"/>
    <property type="molecule type" value="Genomic_DNA"/>
</dbReference>
<feature type="compositionally biased region" description="Polar residues" evidence="1">
    <location>
        <begin position="532"/>
        <end position="546"/>
    </location>
</feature>
<dbReference type="Proteomes" id="UP000075230">
    <property type="component" value="Unassembled WGS sequence"/>
</dbReference>
<feature type="domain" description="Putative 5'-nucleotidase C-terminal" evidence="4">
    <location>
        <begin position="417"/>
        <end position="618"/>
    </location>
</feature>
<dbReference type="Proteomes" id="UP000661280">
    <property type="component" value="Chromosome 6"/>
</dbReference>
<reference evidence="5" key="3">
    <citation type="submission" date="2021-01" db="EMBL/GenBank/DDBJ databases">
        <authorList>
            <consortium name="Aspergillus luchuensis mut. kawachii IFO 4304 genome sequencing consortium"/>
            <person name="Kazuki M."/>
            <person name="Futagami T."/>
        </authorList>
    </citation>
    <scope>NUCLEOTIDE SEQUENCE</scope>
    <source>
        <strain evidence="5">IFO 4308</strain>
    </source>
</reference>
<dbReference type="SUPFAM" id="SSF56300">
    <property type="entry name" value="Metallo-dependent phosphatases"/>
    <property type="match status" value="1"/>
</dbReference>
<dbReference type="VEuPathDB" id="FungiDB:ASPFODRAFT_208271"/>
<feature type="signal peptide" evidence="2">
    <location>
        <begin position="1"/>
        <end position="19"/>
    </location>
</feature>
<dbReference type="OrthoDB" id="7722975at2759"/>
<keyword evidence="8" id="KW-1185">Reference proteome</keyword>
<name>A0A146FYR3_ASPKA</name>
<feature type="domain" description="Calcineurin-like phosphoesterase" evidence="3">
    <location>
        <begin position="57"/>
        <end position="289"/>
    </location>
</feature>
<evidence type="ECO:0000259" key="3">
    <source>
        <dbReference type="Pfam" id="PF00149"/>
    </source>
</evidence>
<sequence length="660" mass="73834">MAFSALAWTAAIAIPAVFAQDRESDRSKSPKIAPRMQHDSHNTTHWPTKPLPWGEINFIHTTDTHGWLEGHANEVNYGADWGDFVSFVTHMRDKADQQNVDLLVVDTGDIVTGNGLSDISTPEGQLSNPIFRYLDYDLLTIGNNDLYDPNVTRQIENDLVSYYEDRYLTSNVLVEEDGKNTSIGEKYKYITTKHGLRIMAFGFTLQDFNSPPGLYVQGEEEITNEEWFNDAMNKTVDLYLLIGHADIGQSCKIKTKYHGDQNPLICMKDWFRENKPEIPLQVLGGHTHVRNFTCYDSGSSGLESGRYSDTVGWLALSGVAPSDTWNGSKTLTDVPMPTRTCTPHSSTSSSTTDKTVRLDRRYLDFNRQTFAYHALGATGPDVPASFDTPTGQYLTNDIEGTRSQYKLTTELGCAPQSYYIAASPYNCPDNIYTLVRSALNATVHGNNSDSARLIIFNTYGIRYDLYQGPFTVGDAFTVSSYADIFYYIADVPYDDVTKKLQGELNARKGSDPDYEEPKKDCGSNSVRLSTSRYAGASQQNVLTSRASDPDNLNPGHVTKDDFGDCSVNPEDCGDDTLHIPRLENEPHPYFMQVKGNIDENETKTVDVVFTIDIQKSIIDLLGLKDPVVKPYMDESFTTRDFLQVYAKTVWCEKPTCEIGP</sequence>
<evidence type="ECO:0000259" key="4">
    <source>
        <dbReference type="Pfam" id="PF21953"/>
    </source>
</evidence>
<dbReference type="KEGG" id="aluc:AKAW2_60921S"/>
<dbReference type="EMBL" id="AP024430">
    <property type="protein sequence ID" value="BCS02657.1"/>
    <property type="molecule type" value="Genomic_DNA"/>
</dbReference>
<evidence type="ECO:0000313" key="5">
    <source>
        <dbReference type="EMBL" id="BCS02657.1"/>
    </source>
</evidence>
<keyword evidence="2" id="KW-0732">Signal</keyword>
<dbReference type="Gene3D" id="3.60.21.10">
    <property type="match status" value="1"/>
</dbReference>
<organism evidence="6 7">
    <name type="scientific">Aspergillus kawachii</name>
    <name type="common">White koji mold</name>
    <name type="synonym">Aspergillus awamori var. kawachi</name>
    <dbReference type="NCBI Taxonomy" id="1069201"/>
    <lineage>
        <taxon>Eukaryota</taxon>
        <taxon>Fungi</taxon>
        <taxon>Dikarya</taxon>
        <taxon>Ascomycota</taxon>
        <taxon>Pezizomycotina</taxon>
        <taxon>Eurotiomycetes</taxon>
        <taxon>Eurotiomycetidae</taxon>
        <taxon>Eurotiales</taxon>
        <taxon>Aspergillaceae</taxon>
        <taxon>Aspergillus</taxon>
        <taxon>Aspergillus subgen. Circumdati</taxon>
    </lineage>
</organism>
<accession>A0A146FYR3</accession>
<dbReference type="PANTHER" id="PTHR11575:SF22">
    <property type="entry name" value="ADL392WP"/>
    <property type="match status" value="1"/>
</dbReference>
<dbReference type="GO" id="GO:0016787">
    <property type="term" value="F:hydrolase activity"/>
    <property type="evidence" value="ECO:0007669"/>
    <property type="project" value="InterPro"/>
</dbReference>
<dbReference type="InterPro" id="IPR006179">
    <property type="entry name" value="5_nucleotidase/apyrase"/>
</dbReference>
<protein>
    <submittedName>
        <fullName evidence="6">Ser/Thr protein phosphatase family protein</fullName>
    </submittedName>
</protein>
<reference evidence="5" key="4">
    <citation type="submission" date="2021-02" db="EMBL/GenBank/DDBJ databases">
        <title>Aspergillus luchuensis mut. kawachii IFO 4304 genome sequence.</title>
        <authorList>
            <person name="Mori K."/>
            <person name="Kadooka C."/>
            <person name="Goto M."/>
            <person name="Futagami T."/>
        </authorList>
    </citation>
    <scope>NUCLEOTIDE SEQUENCE</scope>
    <source>
        <strain evidence="5">IFO 4308</strain>
    </source>
</reference>
<dbReference type="GO" id="GO:0009166">
    <property type="term" value="P:nucleotide catabolic process"/>
    <property type="evidence" value="ECO:0007669"/>
    <property type="project" value="InterPro"/>
</dbReference>
<dbReference type="Pfam" id="PF21953">
    <property type="entry name" value="NadN_nucleosid_C"/>
    <property type="match status" value="1"/>
</dbReference>
<feature type="chain" id="PRO_5042682639" evidence="2">
    <location>
        <begin position="20"/>
        <end position="660"/>
    </location>
</feature>
<reference evidence="6 7" key="1">
    <citation type="journal article" date="2016" name="DNA Res.">
        <title>Genome sequence of Aspergillus luchuensis NBRC 4314.</title>
        <authorList>
            <person name="Yamada O."/>
            <person name="Machida M."/>
            <person name="Hosoyama A."/>
            <person name="Goto M."/>
            <person name="Takahashi T."/>
            <person name="Futagami T."/>
            <person name="Yamagata Y."/>
            <person name="Takeuchi M."/>
            <person name="Kobayashi T."/>
            <person name="Koike H."/>
            <person name="Abe K."/>
            <person name="Asai K."/>
            <person name="Arita M."/>
            <person name="Fujita N."/>
            <person name="Fukuda K."/>
            <person name="Higa K."/>
            <person name="Horikawa H."/>
            <person name="Ishikawa T."/>
            <person name="Jinno K."/>
            <person name="Kato Y."/>
            <person name="Kirimura K."/>
            <person name="Mizutani O."/>
            <person name="Nakasone K."/>
            <person name="Sano M."/>
            <person name="Shiraishi Y."/>
            <person name="Tsukahara M."/>
            <person name="Gomi K."/>
        </authorList>
    </citation>
    <scope>NUCLEOTIDE SEQUENCE [LARGE SCALE GENOMIC DNA]</scope>
    <source>
        <strain evidence="6 7">RIB 2604</strain>
    </source>
</reference>
<dbReference type="SUPFAM" id="SSF55816">
    <property type="entry name" value="5'-nucleotidase (syn. UDP-sugar hydrolase), C-terminal domain"/>
    <property type="match status" value="1"/>
</dbReference>
<dbReference type="InterPro" id="IPR029052">
    <property type="entry name" value="Metallo-depent_PP-like"/>
</dbReference>
<dbReference type="InterPro" id="IPR014485">
    <property type="entry name" value="Pesterase_C1039"/>
</dbReference>
<dbReference type="GO" id="GO:0005829">
    <property type="term" value="C:cytosol"/>
    <property type="evidence" value="ECO:0007669"/>
    <property type="project" value="TreeGrafter"/>
</dbReference>
<dbReference type="PIRSF" id="PIRSF017316">
    <property type="entry name" value="Pesterase_C1039"/>
    <property type="match status" value="1"/>
</dbReference>
<dbReference type="Pfam" id="PF00149">
    <property type="entry name" value="Metallophos"/>
    <property type="match status" value="1"/>
</dbReference>
<evidence type="ECO:0000313" key="6">
    <source>
        <dbReference type="EMBL" id="GAT30169.1"/>
    </source>
</evidence>
<dbReference type="PANTHER" id="PTHR11575">
    <property type="entry name" value="5'-NUCLEOTIDASE-RELATED"/>
    <property type="match status" value="1"/>
</dbReference>
<reference evidence="7" key="2">
    <citation type="submission" date="2016-02" db="EMBL/GenBank/DDBJ databases">
        <title>Genome sequencing of Aspergillus luchuensis NBRC 4314.</title>
        <authorList>
            <person name="Yamada O."/>
        </authorList>
    </citation>
    <scope>NUCLEOTIDE SEQUENCE [LARGE SCALE GENOMIC DNA]</scope>
    <source>
        <strain evidence="7">RIB 2604</strain>
    </source>
</reference>
<dbReference type="AlphaFoldDB" id="A0A146FYR3"/>
<evidence type="ECO:0000256" key="2">
    <source>
        <dbReference type="SAM" id="SignalP"/>
    </source>
</evidence>
<dbReference type="Gene3D" id="3.90.780.10">
    <property type="entry name" value="5'-Nucleotidase, C-terminal domain"/>
    <property type="match status" value="1"/>
</dbReference>
<proteinExistence type="predicted"/>
<evidence type="ECO:0000313" key="8">
    <source>
        <dbReference type="Proteomes" id="UP000661280"/>
    </source>
</evidence>
<dbReference type="InterPro" id="IPR053828">
    <property type="entry name" value="Nucleosidase_C"/>
</dbReference>
<dbReference type="InterPro" id="IPR004843">
    <property type="entry name" value="Calcineurin-like_PHP"/>
</dbReference>
<dbReference type="InterPro" id="IPR036907">
    <property type="entry name" value="5'-Nucleotdase_C_sf"/>
</dbReference>
<feature type="region of interest" description="Disordered" evidence="1">
    <location>
        <begin position="532"/>
        <end position="554"/>
    </location>
</feature>
<evidence type="ECO:0000313" key="7">
    <source>
        <dbReference type="Proteomes" id="UP000075230"/>
    </source>
</evidence>
<feature type="region of interest" description="Disordered" evidence="1">
    <location>
        <begin position="23"/>
        <end position="48"/>
    </location>
</feature>
<feature type="compositionally biased region" description="Basic and acidic residues" evidence="1">
    <location>
        <begin position="506"/>
        <end position="521"/>
    </location>
</feature>
<dbReference type="GeneID" id="64963978"/>
<feature type="region of interest" description="Disordered" evidence="1">
    <location>
        <begin position="506"/>
        <end position="525"/>
    </location>
</feature>